<comment type="caution">
    <text evidence="1">The sequence shown here is derived from an EMBL/GenBank/DDBJ whole genome shotgun (WGS) entry which is preliminary data.</text>
</comment>
<reference evidence="2" key="1">
    <citation type="journal article" date="2019" name="Int. J. Syst. Evol. Microbiol.">
        <title>The Global Catalogue of Microorganisms (GCM) 10K type strain sequencing project: providing services to taxonomists for standard genome sequencing and annotation.</title>
        <authorList>
            <consortium name="The Broad Institute Genomics Platform"/>
            <consortium name="The Broad Institute Genome Sequencing Center for Infectious Disease"/>
            <person name="Wu L."/>
            <person name="Ma J."/>
        </authorList>
    </citation>
    <scope>NUCLEOTIDE SEQUENCE [LARGE SCALE GENOMIC DNA]</scope>
    <source>
        <strain evidence="2">KCTC 42107</strain>
    </source>
</reference>
<evidence type="ECO:0000313" key="1">
    <source>
        <dbReference type="EMBL" id="MFD2601999.1"/>
    </source>
</evidence>
<organism evidence="1 2">
    <name type="scientific">Flavobacterium suzhouense</name>
    <dbReference type="NCBI Taxonomy" id="1529638"/>
    <lineage>
        <taxon>Bacteria</taxon>
        <taxon>Pseudomonadati</taxon>
        <taxon>Bacteroidota</taxon>
        <taxon>Flavobacteriia</taxon>
        <taxon>Flavobacteriales</taxon>
        <taxon>Flavobacteriaceae</taxon>
        <taxon>Flavobacterium</taxon>
    </lineage>
</organism>
<evidence type="ECO:0008006" key="3">
    <source>
        <dbReference type="Google" id="ProtNLM"/>
    </source>
</evidence>
<dbReference type="RefSeq" id="WP_379820506.1">
    <property type="nucleotide sequence ID" value="NZ_JBHUMD010000008.1"/>
</dbReference>
<gene>
    <name evidence="1" type="ORF">ACFSR3_08020</name>
</gene>
<keyword evidence="2" id="KW-1185">Reference proteome</keyword>
<dbReference type="EMBL" id="JBHUMD010000008">
    <property type="protein sequence ID" value="MFD2601999.1"/>
    <property type="molecule type" value="Genomic_DNA"/>
</dbReference>
<accession>A0ABW5NT38</accession>
<protein>
    <recommendedName>
        <fullName evidence="3">Bacterial surface antigen (D15) domain-containing protein</fullName>
    </recommendedName>
</protein>
<sequence length="42" mass="4709">MYPGIGAGYRYRVFKGMKFNVGLDGAVGKDDWGVYFRIGEAF</sequence>
<evidence type="ECO:0000313" key="2">
    <source>
        <dbReference type="Proteomes" id="UP001597480"/>
    </source>
</evidence>
<name>A0ABW5NT38_9FLAO</name>
<proteinExistence type="predicted"/>
<dbReference type="Proteomes" id="UP001597480">
    <property type="component" value="Unassembled WGS sequence"/>
</dbReference>